<sequence length="506" mass="56042">MEVIVEWNGQSCHWVGSREQEAPLIVDAVIDITLARGAYTKRQFTILSSPTTSILAAQNRLLNMTHSAERTPLLATAVQVSNPDTAPQAQSAAETGGDHHEHAAVYHSRFAISSALALVFSLGLVIFSVMYIERLPNDPDRAALKILQKTPLIDGHIDLPIMVRWEYRNNITRFDMNKRMKYHVDIPRLRQGKVGGFFWSVFVDCAESGPDFLIPTNRVRDTLEQIDVSTLLIERYSDAFALAVSVKEIEQTMHTGKIASLIGVEGAHQLGNSLAVLRQYYKLGARYMTLTHSCNNAFADSAGIFEPVPSVHGGLSPLGEELVREMNRIGMIVDLSHTSDDTAIQALRLSRAPVMWSHSSVRTLRGISRNVPDHVLKLIGTGKGQKDGVVMVNLYPRFLVEDGVNATLNAAADHIEHVGKVAGRAHVGIGSDFDGIEVVPEGLEDVSKYPALFAELIRRGWSRAELEGLASKNFLRVFRGVEEVSKEMKEETLPSMMLYDKRDPRD</sequence>
<dbReference type="GO" id="GO:0006508">
    <property type="term" value="P:proteolysis"/>
    <property type="evidence" value="ECO:0007669"/>
    <property type="project" value="UniProtKB-KW"/>
</dbReference>
<organism evidence="3 4">
    <name type="scientific">Rhizoctonia solani</name>
    <dbReference type="NCBI Taxonomy" id="456999"/>
    <lineage>
        <taxon>Eukaryota</taxon>
        <taxon>Fungi</taxon>
        <taxon>Dikarya</taxon>
        <taxon>Basidiomycota</taxon>
        <taxon>Agaricomycotina</taxon>
        <taxon>Agaricomycetes</taxon>
        <taxon>Cantharellales</taxon>
        <taxon>Ceratobasidiaceae</taxon>
        <taxon>Rhizoctonia</taxon>
    </lineage>
</organism>
<keyword evidence="2" id="KW-1133">Transmembrane helix</keyword>
<name>A0A8H2XSV4_9AGAM</name>
<dbReference type="Gene3D" id="3.20.20.140">
    <property type="entry name" value="Metal-dependent hydrolases"/>
    <property type="match status" value="1"/>
</dbReference>
<dbReference type="AlphaFoldDB" id="A0A8H2XSV4"/>
<keyword evidence="1" id="KW-0482">Metalloprotease</keyword>
<keyword evidence="1" id="KW-0224">Dipeptidase</keyword>
<dbReference type="SUPFAM" id="SSF51556">
    <property type="entry name" value="Metallo-dependent hydrolases"/>
    <property type="match status" value="1"/>
</dbReference>
<dbReference type="GO" id="GO:0070573">
    <property type="term" value="F:metallodipeptidase activity"/>
    <property type="evidence" value="ECO:0007669"/>
    <property type="project" value="InterPro"/>
</dbReference>
<comment type="similarity">
    <text evidence="1">Belongs to the metallo-dependent hydrolases superfamily. Peptidase M19 family.</text>
</comment>
<keyword evidence="1" id="KW-0862">Zinc</keyword>
<keyword evidence="1" id="KW-0479">Metal-binding</keyword>
<keyword evidence="1" id="KW-0645">Protease</keyword>
<keyword evidence="2" id="KW-0472">Membrane</keyword>
<dbReference type="EC" id="3.4.13.19" evidence="1"/>
<comment type="cofactor">
    <cofactor evidence="1">
        <name>Zn(2+)</name>
        <dbReference type="ChEBI" id="CHEBI:29105"/>
    </cofactor>
</comment>
<dbReference type="CDD" id="cd01301">
    <property type="entry name" value="rDP_like"/>
    <property type="match status" value="1"/>
</dbReference>
<evidence type="ECO:0000313" key="4">
    <source>
        <dbReference type="Proteomes" id="UP000663841"/>
    </source>
</evidence>
<feature type="transmembrane region" description="Helical" evidence="2">
    <location>
        <begin position="110"/>
        <end position="132"/>
    </location>
</feature>
<dbReference type="InterPro" id="IPR032466">
    <property type="entry name" value="Metal_Hydrolase"/>
</dbReference>
<dbReference type="PANTHER" id="PTHR10443">
    <property type="entry name" value="MICROSOMAL DIPEPTIDASE"/>
    <property type="match status" value="1"/>
</dbReference>
<reference evidence="3" key="1">
    <citation type="submission" date="2021-01" db="EMBL/GenBank/DDBJ databases">
        <authorList>
            <person name="Kaushik A."/>
        </authorList>
    </citation>
    <scope>NUCLEOTIDE SEQUENCE</scope>
    <source>
        <strain evidence="3">AG3-T5</strain>
    </source>
</reference>
<evidence type="ECO:0000256" key="2">
    <source>
        <dbReference type="SAM" id="Phobius"/>
    </source>
</evidence>
<protein>
    <recommendedName>
        <fullName evidence="1">Dipeptidase</fullName>
        <ecNumber evidence="1">3.4.13.19</ecNumber>
    </recommendedName>
</protein>
<proteinExistence type="inferred from homology"/>
<keyword evidence="2" id="KW-0812">Transmembrane</keyword>
<comment type="caution">
    <text evidence="3">The sequence shown here is derived from an EMBL/GenBank/DDBJ whole genome shotgun (WGS) entry which is preliminary data.</text>
</comment>
<dbReference type="Pfam" id="PF01244">
    <property type="entry name" value="Peptidase_M19"/>
    <property type="match status" value="1"/>
</dbReference>
<dbReference type="PROSITE" id="PS51365">
    <property type="entry name" value="RENAL_DIPEPTIDASE_2"/>
    <property type="match status" value="1"/>
</dbReference>
<dbReference type="Proteomes" id="UP000663841">
    <property type="component" value="Unassembled WGS sequence"/>
</dbReference>
<keyword evidence="1" id="KW-0378">Hydrolase</keyword>
<evidence type="ECO:0000313" key="3">
    <source>
        <dbReference type="EMBL" id="CAE6434427.1"/>
    </source>
</evidence>
<dbReference type="InterPro" id="IPR008257">
    <property type="entry name" value="Pept_M19"/>
</dbReference>
<gene>
    <name evidence="3" type="ORF">RDB_LOCUS73040</name>
</gene>
<dbReference type="PANTHER" id="PTHR10443:SF12">
    <property type="entry name" value="DIPEPTIDASE"/>
    <property type="match status" value="1"/>
</dbReference>
<evidence type="ECO:0000256" key="1">
    <source>
        <dbReference type="RuleBase" id="RU341113"/>
    </source>
</evidence>
<comment type="catalytic activity">
    <reaction evidence="1">
        <text>an L-aminoacyl-L-amino acid + H2O = 2 an L-alpha-amino acid</text>
        <dbReference type="Rhea" id="RHEA:48940"/>
        <dbReference type="ChEBI" id="CHEBI:15377"/>
        <dbReference type="ChEBI" id="CHEBI:59869"/>
        <dbReference type="ChEBI" id="CHEBI:77460"/>
        <dbReference type="EC" id="3.4.13.19"/>
    </reaction>
</comment>
<accession>A0A8H2XSV4</accession>
<dbReference type="EMBL" id="CAJMWW010000086">
    <property type="protein sequence ID" value="CAE6434427.1"/>
    <property type="molecule type" value="Genomic_DNA"/>
</dbReference>
<dbReference type="GO" id="GO:0046872">
    <property type="term" value="F:metal ion binding"/>
    <property type="evidence" value="ECO:0007669"/>
    <property type="project" value="UniProtKB-UniRule"/>
</dbReference>